<dbReference type="Gene3D" id="3.30.160.60">
    <property type="entry name" value="Classic Zinc Finger"/>
    <property type="match status" value="1"/>
</dbReference>
<evidence type="ECO:0000256" key="8">
    <source>
        <dbReference type="SAM" id="MobiDB-lite"/>
    </source>
</evidence>
<feature type="domain" description="B box-type" evidence="10">
    <location>
        <begin position="365"/>
        <end position="412"/>
    </location>
</feature>
<keyword evidence="2" id="KW-0677">Repeat</keyword>
<evidence type="ECO:0000256" key="2">
    <source>
        <dbReference type="ARBA" id="ARBA00022737"/>
    </source>
</evidence>
<dbReference type="PROSITE" id="PS50194">
    <property type="entry name" value="FILAMIN_REPEAT"/>
    <property type="match status" value="1"/>
</dbReference>
<dbReference type="SUPFAM" id="SSF49899">
    <property type="entry name" value="Concanavalin A-like lectins/glucanases"/>
    <property type="match status" value="1"/>
</dbReference>
<evidence type="ECO:0000256" key="3">
    <source>
        <dbReference type="ARBA" id="ARBA00022771"/>
    </source>
</evidence>
<dbReference type="SMART" id="SM00336">
    <property type="entry name" value="BBOX"/>
    <property type="match status" value="2"/>
</dbReference>
<protein>
    <recommendedName>
        <fullName evidence="14">RING-type E3 ubiquitin transferase</fullName>
    </recommendedName>
</protein>
<dbReference type="InterPro" id="IPR013320">
    <property type="entry name" value="ConA-like_dom_sf"/>
</dbReference>
<dbReference type="InterPro" id="IPR000315">
    <property type="entry name" value="Znf_B-box"/>
</dbReference>
<dbReference type="Gene3D" id="3.30.40.10">
    <property type="entry name" value="Zinc/RING finger domain, C3HC4 (zinc finger)"/>
    <property type="match status" value="1"/>
</dbReference>
<dbReference type="Pfam" id="PF00643">
    <property type="entry name" value="zf-B_box"/>
    <property type="match status" value="1"/>
</dbReference>
<evidence type="ECO:0000259" key="9">
    <source>
        <dbReference type="PROSITE" id="PS50089"/>
    </source>
</evidence>
<dbReference type="AlphaFoldDB" id="A0A8B6FYL2"/>
<accession>A0A8B6FYL2</accession>
<dbReference type="PROSITE" id="PS50089">
    <property type="entry name" value="ZF_RING_2"/>
    <property type="match status" value="1"/>
</dbReference>
<dbReference type="SUPFAM" id="SSF57850">
    <property type="entry name" value="RING/U-box"/>
    <property type="match status" value="1"/>
</dbReference>
<gene>
    <name evidence="12" type="ORF">MGAL_10B018233</name>
</gene>
<evidence type="ECO:0000256" key="1">
    <source>
        <dbReference type="ARBA" id="ARBA00022723"/>
    </source>
</evidence>
<keyword evidence="7" id="KW-0175">Coiled coil</keyword>
<dbReference type="SUPFAM" id="SSF81296">
    <property type="entry name" value="E set domains"/>
    <property type="match status" value="1"/>
</dbReference>
<name>A0A8B6FYL2_MYTGA</name>
<dbReference type="PROSITE" id="PS50188">
    <property type="entry name" value="B302_SPRY"/>
    <property type="match status" value="1"/>
</dbReference>
<feature type="domain" description="B30.2/SPRY" evidence="11">
    <location>
        <begin position="781"/>
        <end position="990"/>
    </location>
</feature>
<dbReference type="InterPro" id="IPR047153">
    <property type="entry name" value="TRIM45/56/19-like"/>
</dbReference>
<dbReference type="InterPro" id="IPR013783">
    <property type="entry name" value="Ig-like_fold"/>
</dbReference>
<dbReference type="PROSITE" id="PS50119">
    <property type="entry name" value="ZF_BBOX"/>
    <property type="match status" value="1"/>
</dbReference>
<evidence type="ECO:0000256" key="7">
    <source>
        <dbReference type="SAM" id="Coils"/>
    </source>
</evidence>
<dbReference type="PANTHER" id="PTHR25462:SF301">
    <property type="entry name" value="E3 UBIQUITIN-PROTEIN LIGASE TRIM56-LIKE"/>
    <property type="match status" value="1"/>
</dbReference>
<keyword evidence="1" id="KW-0479">Metal-binding</keyword>
<keyword evidence="4" id="KW-0862">Zinc</keyword>
<feature type="region of interest" description="Disordered" evidence="8">
    <location>
        <begin position="165"/>
        <end position="188"/>
    </location>
</feature>
<evidence type="ECO:0000313" key="12">
    <source>
        <dbReference type="EMBL" id="VDI56598.1"/>
    </source>
</evidence>
<dbReference type="InterPro" id="IPR017907">
    <property type="entry name" value="Znf_RING_CS"/>
</dbReference>
<dbReference type="SMART" id="SM00184">
    <property type="entry name" value="RING"/>
    <property type="match status" value="1"/>
</dbReference>
<evidence type="ECO:0000256" key="5">
    <source>
        <dbReference type="PROSITE-ProRule" id="PRU00024"/>
    </source>
</evidence>
<dbReference type="OrthoDB" id="6097561at2759"/>
<dbReference type="Pfam" id="PF00097">
    <property type="entry name" value="zf-C3HC4"/>
    <property type="match status" value="1"/>
</dbReference>
<sequence length="1001" mass="114490">MTSYAYRGRYERDVAAIPGPYTKPLPKTINAHTAKDVFNVPKEPAVILDKNMYHTNEQFEDGYPQDKVYQHTGNEATYLDKKQIDYKKDIPFYKDIKTGPSYIKPREPISFREKVSYRNQEEWERTKPPGQYTKEGDFIKESIKKARQERMAKEKELISRRENYNSKGPLMSTRADPPLKDGYDTNAKDDFDVPKEPAIVLDKGYPDISTKFGDGGFYNDSGIPSDMIGSMSPRKGMVGKSFGKLEVADEIAIMLQRKGVGVKDQEDPKSAGGPASAIRIDDLKDDFLICENCKREYDEKTHIPRVLPCLHTYCQRCLGDITRDWTVACPTCKSQHHIPGDSVANFPKDNTRRSLRDFVHLKKKGQRVACRDCPDSGVAAFFCKDCYSFMCHECRKAHLRNFMSRNHNIVLLDQIQNSGIEPFLRNETCDRQGHDGQPLVYFCVSKTCNKPVCKMCTVLEHQSDRGHMVRRLGDAYEDHKEQVSNLVKQVEDKITLSKTVMIETEDEMRNLDKKQTDITKEIDHEIDEGVHMLEVRRRELKDTLKEKCKKKRGVLQSQREGLKYNLSLMSSAKEFTSHIMTHSMPAEFVLLTDTLRNRLVFLRDNHIDSCPLENSFIAFDKDKMGAAFKQYIIDMGKIRSTAIFPPKTLVEAMDVPVENEAEVLKVFLYDSKGTPQKDSFDCVLVDIKDPKGRMHPATVEDSKTLEGCYRVYYTANMTGAHIAYVRVLGRLVREEGFPFLSKSPGEIDKRFGDILCPGFLFDSSTAHSEREVSGNGRMLKSDITTLKKNTTRHVKKFKAGKAFPWDDPSQDTGRTEKGKLLDESDAKKLRKYCGVIGTRPFRDTGRYYYEAMISFRIHVNLVRNALIFEVGLGRWDSIHASFYVGAQSYAWSFSAERCNEHKQLCHKFRHKRTLLLHSPLSSDTAGTVMTMTYGFLVDVDNRQWSIIDNLSQKILYSFRNLDFSEPLWPVFGTYNPYSAHVEMHLKSGSSVGKIPAIATLI</sequence>
<evidence type="ECO:0008006" key="14">
    <source>
        <dbReference type="Google" id="ProtNLM"/>
    </source>
</evidence>
<evidence type="ECO:0000313" key="13">
    <source>
        <dbReference type="Proteomes" id="UP000596742"/>
    </source>
</evidence>
<evidence type="ECO:0000256" key="6">
    <source>
        <dbReference type="PROSITE-ProRule" id="PRU00087"/>
    </source>
</evidence>
<feature type="domain" description="RING-type" evidence="9">
    <location>
        <begin position="290"/>
        <end position="333"/>
    </location>
</feature>
<dbReference type="Gene3D" id="2.60.40.10">
    <property type="entry name" value="Immunoglobulins"/>
    <property type="match status" value="1"/>
</dbReference>
<dbReference type="InterPro" id="IPR014756">
    <property type="entry name" value="Ig_E-set"/>
</dbReference>
<evidence type="ECO:0000259" key="11">
    <source>
        <dbReference type="PROSITE" id="PS50188"/>
    </source>
</evidence>
<keyword evidence="3 5" id="KW-0863">Zinc-finger</keyword>
<reference evidence="12" key="1">
    <citation type="submission" date="2018-11" db="EMBL/GenBank/DDBJ databases">
        <authorList>
            <person name="Alioto T."/>
            <person name="Alioto T."/>
        </authorList>
    </citation>
    <scope>NUCLEOTIDE SEQUENCE</scope>
</reference>
<organism evidence="12 13">
    <name type="scientific">Mytilus galloprovincialis</name>
    <name type="common">Mediterranean mussel</name>
    <dbReference type="NCBI Taxonomy" id="29158"/>
    <lineage>
        <taxon>Eukaryota</taxon>
        <taxon>Metazoa</taxon>
        <taxon>Spiralia</taxon>
        <taxon>Lophotrochozoa</taxon>
        <taxon>Mollusca</taxon>
        <taxon>Bivalvia</taxon>
        <taxon>Autobranchia</taxon>
        <taxon>Pteriomorphia</taxon>
        <taxon>Mytilida</taxon>
        <taxon>Mytiloidea</taxon>
        <taxon>Mytilidae</taxon>
        <taxon>Mytilinae</taxon>
        <taxon>Mytilus</taxon>
    </lineage>
</organism>
<dbReference type="InterPro" id="IPR001870">
    <property type="entry name" value="B30.2/SPRY"/>
</dbReference>
<dbReference type="EMBL" id="UYJE01007635">
    <property type="protein sequence ID" value="VDI56598.1"/>
    <property type="molecule type" value="Genomic_DNA"/>
</dbReference>
<dbReference type="Gene3D" id="2.60.120.920">
    <property type="match status" value="1"/>
</dbReference>
<feature type="coiled-coil region" evidence="7">
    <location>
        <begin position="469"/>
        <end position="521"/>
    </location>
</feature>
<dbReference type="InterPro" id="IPR043136">
    <property type="entry name" value="B30.2/SPRY_sf"/>
</dbReference>
<dbReference type="PROSITE" id="PS00518">
    <property type="entry name" value="ZF_RING_1"/>
    <property type="match status" value="1"/>
</dbReference>
<feature type="compositionally biased region" description="Basic and acidic residues" evidence="8">
    <location>
        <begin position="177"/>
        <end position="188"/>
    </location>
</feature>
<dbReference type="InterPro" id="IPR001841">
    <property type="entry name" value="Znf_RING"/>
</dbReference>
<proteinExistence type="predicted"/>
<dbReference type="InterPro" id="IPR018957">
    <property type="entry name" value="Znf_C3HC4_RING-type"/>
</dbReference>
<dbReference type="Proteomes" id="UP000596742">
    <property type="component" value="Unassembled WGS sequence"/>
</dbReference>
<evidence type="ECO:0000256" key="4">
    <source>
        <dbReference type="ARBA" id="ARBA00022833"/>
    </source>
</evidence>
<keyword evidence="13" id="KW-1185">Reference proteome</keyword>
<feature type="repeat" description="Filamin" evidence="6">
    <location>
        <begin position="667"/>
        <end position="743"/>
    </location>
</feature>
<dbReference type="PANTHER" id="PTHR25462">
    <property type="entry name" value="BONUS, ISOFORM C-RELATED"/>
    <property type="match status" value="1"/>
</dbReference>
<dbReference type="GO" id="GO:0008270">
    <property type="term" value="F:zinc ion binding"/>
    <property type="evidence" value="ECO:0007669"/>
    <property type="project" value="UniProtKB-KW"/>
</dbReference>
<comment type="caution">
    <text evidence="12">The sequence shown here is derived from an EMBL/GenBank/DDBJ whole genome shotgun (WGS) entry which is preliminary data.</text>
</comment>
<dbReference type="InterPro" id="IPR017868">
    <property type="entry name" value="Filamin/ABP280_repeat-like"/>
</dbReference>
<dbReference type="CDD" id="cd19757">
    <property type="entry name" value="Bbox1"/>
    <property type="match status" value="1"/>
</dbReference>
<dbReference type="SUPFAM" id="SSF57845">
    <property type="entry name" value="B-box zinc-binding domain"/>
    <property type="match status" value="1"/>
</dbReference>
<dbReference type="InterPro" id="IPR013083">
    <property type="entry name" value="Znf_RING/FYVE/PHD"/>
</dbReference>
<evidence type="ECO:0000259" key="10">
    <source>
        <dbReference type="PROSITE" id="PS50119"/>
    </source>
</evidence>